<keyword evidence="3" id="KW-0121">Carboxypeptidase</keyword>
<dbReference type="KEGG" id="aup:AsAng_0006790"/>
<feature type="region of interest" description="Disordered" evidence="1">
    <location>
        <begin position="447"/>
        <end position="519"/>
    </location>
</feature>
<dbReference type="InterPro" id="IPR011659">
    <property type="entry name" value="WD40"/>
</dbReference>
<dbReference type="Pfam" id="PF07676">
    <property type="entry name" value="PD40"/>
    <property type="match status" value="2"/>
</dbReference>
<dbReference type="GO" id="GO:0004180">
    <property type="term" value="F:carboxypeptidase activity"/>
    <property type="evidence" value="ECO:0007669"/>
    <property type="project" value="UniProtKB-KW"/>
</dbReference>
<dbReference type="AlphaFoldDB" id="A0A915YBE0"/>
<dbReference type="SUPFAM" id="SSF82171">
    <property type="entry name" value="DPP6 N-terminal domain-like"/>
    <property type="match status" value="1"/>
</dbReference>
<sequence>MKKPSLSIVLFLIFGLSLNAQTPLDKGDAAYGARNFKDAAFHYGRAIMDNPGNTNLQMKLANCYRYLNKMNEAEKRYALVCKNPNTSPINFFNYGTVLQANKKYDKAIEWFGKYAIENKARAEKAQAACRFAKTQRSLQSAFVVTKETGVSHVAYDDYAPVLHKGKLLFTSARKIKIGSGVSSTTDNYVYQATRGATGQLSGLKIVKNAIEIAPQNNLTPFAVTLDEKTAVTTFNQFDNGVRHLYESAFINIGMELTSPKHGMKELAYIPAGDAFPQIGEEHSASFPCFANNGKTIYFAAYNLPGGYGGFDIWVIHQQGQGWSRPQNLGPNVNTSGDEVSPSIANNGHLFFASDHHKGFGGFDIFRSKKIGNVWKDVRNLGNQVNSSFDDLYFVFDAVTRIGYFSSNRDGFYNIYNALMKGSETLMPLVNEQEQTIVVVDPNKTNTTTTTTDKVDKIGGTKPNTSSTLTGTSGSVTQTNTGGYKPTANKTTEPPIDGYNNTTTNTNTNINTNTPTIGNKPTISPTGNGNTIPCAMNFYIGAVIDQETKRPLKGATVYIKNRKTGLENKIKDPTNHYGEYSVILDPLHDYTIAISKSGFKNLVFDVNTGNGGKKTLLGTRSMIASPMLQRDKYGSIINSETALTTNNKPTEDELVNPIKSTGKTFSYESNGIKMPKTGYLIQALVATNLTAAERLELSKYGNIITEARGNKKAFRVGIFADQAHLEKALTAIKATYRDAFKVPVELDNNHLGGRIALSSQVIYPLPEQKPLPVLDETPIQETPLAVEQPPVIKEKELNSWTNETLPEGVTPRGTADLSKPTVAFKVQLGAFKDANNTSFKNISHLGMIEKEKKSNGLTYFYISSFNTLDEARVARTKAKEGGVPAPFIVAFKNGVRVKISDVVN</sequence>
<feature type="signal peptide" evidence="2">
    <location>
        <begin position="1"/>
        <end position="20"/>
    </location>
</feature>
<gene>
    <name evidence="3" type="ORF">AsAng_0006790</name>
</gene>
<dbReference type="RefSeq" id="WP_264791320.1">
    <property type="nucleotide sequence ID" value="NZ_AP026867.1"/>
</dbReference>
<dbReference type="Gene3D" id="1.25.40.10">
    <property type="entry name" value="Tetratricopeptide repeat domain"/>
    <property type="match status" value="1"/>
</dbReference>
<accession>A0A915YBE0</accession>
<proteinExistence type="predicted"/>
<feature type="compositionally biased region" description="Low complexity" evidence="1">
    <location>
        <begin position="464"/>
        <end position="478"/>
    </location>
</feature>
<evidence type="ECO:0000313" key="3">
    <source>
        <dbReference type="EMBL" id="BDS09974.1"/>
    </source>
</evidence>
<name>A0A915YBE0_9BACT</name>
<keyword evidence="3" id="KW-0378">Hydrolase</keyword>
<dbReference type="Proteomes" id="UP001060919">
    <property type="component" value="Chromosome"/>
</dbReference>
<feature type="compositionally biased region" description="Low complexity" evidence="1">
    <location>
        <begin position="499"/>
        <end position="519"/>
    </location>
</feature>
<dbReference type="InterPro" id="IPR011990">
    <property type="entry name" value="TPR-like_helical_dom_sf"/>
</dbReference>
<keyword evidence="2" id="KW-0732">Signal</keyword>
<dbReference type="SUPFAM" id="SSF48452">
    <property type="entry name" value="TPR-like"/>
    <property type="match status" value="1"/>
</dbReference>
<dbReference type="Pfam" id="PF13715">
    <property type="entry name" value="CarbopepD_reg_2"/>
    <property type="match status" value="1"/>
</dbReference>
<dbReference type="SUPFAM" id="SSF49464">
    <property type="entry name" value="Carboxypeptidase regulatory domain-like"/>
    <property type="match status" value="1"/>
</dbReference>
<dbReference type="Gene3D" id="2.60.40.1120">
    <property type="entry name" value="Carboxypeptidase-like, regulatory domain"/>
    <property type="match status" value="1"/>
</dbReference>
<reference evidence="3" key="1">
    <citation type="submission" date="2022-09" db="EMBL/GenBank/DDBJ databases">
        <title>Aureispira anguillicida sp. nov., isolated from Leptocephalus of Japanese eel Anguilla japonica.</title>
        <authorList>
            <person name="Yuasa K."/>
            <person name="Mekata T."/>
            <person name="Ikunari K."/>
        </authorList>
    </citation>
    <scope>NUCLEOTIDE SEQUENCE</scope>
    <source>
        <strain evidence="3">EL160426</strain>
    </source>
</reference>
<dbReference type="EMBL" id="AP026867">
    <property type="protein sequence ID" value="BDS09974.1"/>
    <property type="molecule type" value="Genomic_DNA"/>
</dbReference>
<protein>
    <submittedName>
        <fullName evidence="3">Carboxypeptidase-like regulatory domain-containing protein</fullName>
    </submittedName>
</protein>
<dbReference type="InterPro" id="IPR008969">
    <property type="entry name" value="CarboxyPept-like_regulatory"/>
</dbReference>
<evidence type="ECO:0000256" key="2">
    <source>
        <dbReference type="SAM" id="SignalP"/>
    </source>
</evidence>
<evidence type="ECO:0000256" key="1">
    <source>
        <dbReference type="SAM" id="MobiDB-lite"/>
    </source>
</evidence>
<feature type="chain" id="PRO_5037940057" evidence="2">
    <location>
        <begin position="21"/>
        <end position="903"/>
    </location>
</feature>
<keyword evidence="3" id="KW-0645">Protease</keyword>
<keyword evidence="4" id="KW-1185">Reference proteome</keyword>
<evidence type="ECO:0000313" key="4">
    <source>
        <dbReference type="Proteomes" id="UP001060919"/>
    </source>
</evidence>
<organism evidence="3 4">
    <name type="scientific">Aureispira anguillae</name>
    <dbReference type="NCBI Taxonomy" id="2864201"/>
    <lineage>
        <taxon>Bacteria</taxon>
        <taxon>Pseudomonadati</taxon>
        <taxon>Bacteroidota</taxon>
        <taxon>Saprospiria</taxon>
        <taxon>Saprospirales</taxon>
        <taxon>Saprospiraceae</taxon>
        <taxon>Aureispira</taxon>
    </lineage>
</organism>